<evidence type="ECO:0000256" key="5">
    <source>
        <dbReference type="ARBA" id="ARBA00022723"/>
    </source>
</evidence>
<dbReference type="Pfam" id="PF03100">
    <property type="entry name" value="CcmE"/>
    <property type="match status" value="1"/>
</dbReference>
<dbReference type="GO" id="GO:0017004">
    <property type="term" value="P:cytochrome complex assembly"/>
    <property type="evidence" value="ECO:0007669"/>
    <property type="project" value="UniProtKB-KW"/>
</dbReference>
<keyword evidence="9 12" id="KW-0408">Iron</keyword>
<keyword evidence="10 12" id="KW-0472">Membrane</keyword>
<evidence type="ECO:0000256" key="12">
    <source>
        <dbReference type="HAMAP-Rule" id="MF_01959"/>
    </source>
</evidence>
<dbReference type="Gene3D" id="2.40.50.140">
    <property type="entry name" value="Nucleic acid-binding proteins"/>
    <property type="match status" value="1"/>
</dbReference>
<dbReference type="GO" id="GO:0017003">
    <property type="term" value="P:protein-heme linkage"/>
    <property type="evidence" value="ECO:0007669"/>
    <property type="project" value="UniProtKB-UniRule"/>
</dbReference>
<evidence type="ECO:0000256" key="14">
    <source>
        <dbReference type="SAM" id="MobiDB-lite"/>
    </source>
</evidence>
<organism evidence="15 16">
    <name type="scientific">Methylobacterium indicum</name>
    <dbReference type="NCBI Taxonomy" id="1775910"/>
    <lineage>
        <taxon>Bacteria</taxon>
        <taxon>Pseudomonadati</taxon>
        <taxon>Pseudomonadota</taxon>
        <taxon>Alphaproteobacteria</taxon>
        <taxon>Hyphomicrobiales</taxon>
        <taxon>Methylobacteriaceae</taxon>
        <taxon>Methylobacterium</taxon>
    </lineage>
</organism>
<feature type="binding site" description="covalent" evidence="12 13">
    <location>
        <position position="122"/>
    </location>
    <ligand>
        <name>heme</name>
        <dbReference type="ChEBI" id="CHEBI:30413"/>
    </ligand>
</feature>
<dbReference type="PANTHER" id="PTHR34128">
    <property type="entry name" value="CYTOCHROME C-TYPE BIOGENESIS PROTEIN CCME HOMOLOG, MITOCHONDRIAL"/>
    <property type="match status" value="1"/>
</dbReference>
<dbReference type="NCBIfam" id="NF009729">
    <property type="entry name" value="PRK13254.1-3"/>
    <property type="match status" value="1"/>
</dbReference>
<evidence type="ECO:0000256" key="3">
    <source>
        <dbReference type="ARBA" id="ARBA00022617"/>
    </source>
</evidence>
<dbReference type="Proteomes" id="UP000663508">
    <property type="component" value="Chromosome"/>
</dbReference>
<dbReference type="HAMAP" id="MF_01959">
    <property type="entry name" value="CcmE"/>
    <property type="match status" value="1"/>
</dbReference>
<keyword evidence="8 12" id="KW-1133">Transmembrane helix</keyword>
<dbReference type="AlphaFoldDB" id="A0A8H9C6B0"/>
<dbReference type="EMBL" id="AP024145">
    <property type="protein sequence ID" value="BCM83240.1"/>
    <property type="molecule type" value="Genomic_DNA"/>
</dbReference>
<dbReference type="FunFam" id="2.40.50.140:FF:000104">
    <property type="entry name" value="Cytochrome c-type biogenesis protein CcmE"/>
    <property type="match status" value="1"/>
</dbReference>
<evidence type="ECO:0000256" key="2">
    <source>
        <dbReference type="ARBA" id="ARBA00022475"/>
    </source>
</evidence>
<evidence type="ECO:0000256" key="11">
    <source>
        <dbReference type="ARBA" id="ARBA00056663"/>
    </source>
</evidence>
<comment type="similarity">
    <text evidence="12">Belongs to the CcmE/CycJ family.</text>
</comment>
<keyword evidence="7 12" id="KW-0735">Signal-anchor</keyword>
<dbReference type="InterPro" id="IPR012340">
    <property type="entry name" value="NA-bd_OB-fold"/>
</dbReference>
<dbReference type="GO" id="GO:0046872">
    <property type="term" value="F:metal ion binding"/>
    <property type="evidence" value="ECO:0007669"/>
    <property type="project" value="UniProtKB-KW"/>
</dbReference>
<reference evidence="15" key="1">
    <citation type="submission" date="2020-11" db="EMBL/GenBank/DDBJ databases">
        <title>Complete genome sequence of a novel pathogenic Methylobacterium strain isolated from rice in Vietnam.</title>
        <authorList>
            <person name="Lai K."/>
            <person name="Okazaki S."/>
            <person name="Higashi K."/>
            <person name="Mori H."/>
            <person name="Toyoda A."/>
            <person name="Kurokawa K."/>
        </authorList>
    </citation>
    <scope>NUCLEOTIDE SEQUENCE</scope>
    <source>
        <strain evidence="15">VL1</strain>
    </source>
</reference>
<sequence>MTRRRRRSVLILVCGAVLAAALGLVLTAMRDTIVFFRSPTEVASQKVAPGTRFRLGGLVEAGSLKREADGHVEFAVTDTGSTVAVRYRGLLPDLFREGQGVVTEGVLQADGTFRADTVLAKHDETYMPREVADALKAQGRWQEGGADGPVKPAEAKPAEVKPRQARADENRADESRADENRAGEDQPGSVPRTAVK</sequence>
<dbReference type="KEGG" id="mind:mvi_17010"/>
<keyword evidence="6 12" id="KW-0201">Cytochrome c-type biogenesis</keyword>
<comment type="function">
    <text evidence="11 12">Heme chaperone required for the biogenesis of c-type cytochromes. Transiently binds heme delivered by CcmC and transfers the heme to apo-cytochromes in a process facilitated by CcmF and CcmH.</text>
</comment>
<dbReference type="NCBIfam" id="NF009727">
    <property type="entry name" value="PRK13254.1-1"/>
    <property type="match status" value="1"/>
</dbReference>
<gene>
    <name evidence="12 15" type="primary">ccmE</name>
    <name evidence="12" type="synonym">cycJ</name>
    <name evidence="15" type="ORF">mvi_17010</name>
</gene>
<evidence type="ECO:0000256" key="13">
    <source>
        <dbReference type="PIRSR" id="PIRSR604329-50"/>
    </source>
</evidence>
<dbReference type="InterPro" id="IPR036127">
    <property type="entry name" value="CcmE-like_sf"/>
</dbReference>
<protein>
    <recommendedName>
        <fullName evidence="12">Cytochrome c-type biogenesis protein CcmE</fullName>
    </recommendedName>
    <alternativeName>
        <fullName evidence="12">Cytochrome c maturation protein E</fullName>
    </alternativeName>
    <alternativeName>
        <fullName evidence="12">Heme chaperone CcmE</fullName>
    </alternativeName>
</protein>
<keyword evidence="5 12" id="KW-0479">Metal-binding</keyword>
<feature type="topological domain" description="Extracellular" evidence="12">
    <location>
        <begin position="29"/>
        <end position="196"/>
    </location>
</feature>
<evidence type="ECO:0000256" key="4">
    <source>
        <dbReference type="ARBA" id="ARBA00022692"/>
    </source>
</evidence>
<feature type="compositionally biased region" description="Basic and acidic residues" evidence="14">
    <location>
        <begin position="153"/>
        <end position="184"/>
    </location>
</feature>
<keyword evidence="4 12" id="KW-0812">Transmembrane</keyword>
<evidence type="ECO:0000313" key="15">
    <source>
        <dbReference type="EMBL" id="BCM83240.1"/>
    </source>
</evidence>
<proteinExistence type="inferred from homology"/>
<feature type="topological domain" description="Cytoplasmic" evidence="12">
    <location>
        <begin position="1"/>
        <end position="7"/>
    </location>
</feature>
<dbReference type="SUPFAM" id="SSF82093">
    <property type="entry name" value="Heme chaperone CcmE"/>
    <property type="match status" value="1"/>
</dbReference>
<comment type="subcellular location">
    <subcellularLocation>
        <location evidence="1">Cell inner membrane</location>
    </subcellularLocation>
    <subcellularLocation>
        <location evidence="12">Cell membrane</location>
        <topology evidence="12">Single-pass type II membrane protein</topology>
    </subcellularLocation>
</comment>
<evidence type="ECO:0000256" key="1">
    <source>
        <dbReference type="ARBA" id="ARBA00004533"/>
    </source>
</evidence>
<dbReference type="GO" id="GO:0005886">
    <property type="term" value="C:plasma membrane"/>
    <property type="evidence" value="ECO:0007669"/>
    <property type="project" value="UniProtKB-SubCell"/>
</dbReference>
<keyword evidence="2 12" id="KW-1003">Cell membrane</keyword>
<evidence type="ECO:0000256" key="8">
    <source>
        <dbReference type="ARBA" id="ARBA00022989"/>
    </source>
</evidence>
<feature type="binding site" description="axial binding residue" evidence="12 13">
    <location>
        <position position="126"/>
    </location>
    <ligand>
        <name>heme</name>
        <dbReference type="ChEBI" id="CHEBI:30413"/>
    </ligand>
    <ligandPart>
        <name>Fe</name>
        <dbReference type="ChEBI" id="CHEBI:18248"/>
    </ligandPart>
</feature>
<accession>A0A8H9C6B0</accession>
<feature type="region of interest" description="Disordered" evidence="14">
    <location>
        <begin position="141"/>
        <end position="196"/>
    </location>
</feature>
<evidence type="ECO:0000313" key="16">
    <source>
        <dbReference type="Proteomes" id="UP000663508"/>
    </source>
</evidence>
<dbReference type="PANTHER" id="PTHR34128:SF2">
    <property type="entry name" value="CYTOCHROME C-TYPE BIOGENESIS PROTEIN CCME HOMOLOG, MITOCHONDRIAL"/>
    <property type="match status" value="1"/>
</dbReference>
<evidence type="ECO:0000256" key="6">
    <source>
        <dbReference type="ARBA" id="ARBA00022748"/>
    </source>
</evidence>
<dbReference type="InterPro" id="IPR004329">
    <property type="entry name" value="CcmE"/>
</dbReference>
<evidence type="ECO:0000256" key="7">
    <source>
        <dbReference type="ARBA" id="ARBA00022968"/>
    </source>
</evidence>
<name>A0A8H9C6B0_9HYPH</name>
<evidence type="ECO:0000256" key="9">
    <source>
        <dbReference type="ARBA" id="ARBA00023004"/>
    </source>
</evidence>
<dbReference type="RefSeq" id="WP_207182303.1">
    <property type="nucleotide sequence ID" value="NZ_AP024145.1"/>
</dbReference>
<keyword evidence="3 12" id="KW-0349">Heme</keyword>
<dbReference type="GO" id="GO:0020037">
    <property type="term" value="F:heme binding"/>
    <property type="evidence" value="ECO:0007669"/>
    <property type="project" value="InterPro"/>
</dbReference>
<evidence type="ECO:0000256" key="10">
    <source>
        <dbReference type="ARBA" id="ARBA00023136"/>
    </source>
</evidence>
<dbReference type="NCBIfam" id="NF009731">
    <property type="entry name" value="PRK13254.1-5"/>
    <property type="match status" value="1"/>
</dbReference>